<proteinExistence type="predicted"/>
<organism evidence="1 2">
    <name type="scientific">Candidatus Komeilibacteria bacterium CG_4_9_14_0_8_um_filter_36_9</name>
    <dbReference type="NCBI Taxonomy" id="1974473"/>
    <lineage>
        <taxon>Bacteria</taxon>
        <taxon>Candidatus Komeiliibacteriota</taxon>
    </lineage>
</organism>
<name>A0A2M8DRY9_9BACT</name>
<evidence type="ECO:0000313" key="2">
    <source>
        <dbReference type="Proteomes" id="UP000230136"/>
    </source>
</evidence>
<dbReference type="Proteomes" id="UP000230136">
    <property type="component" value="Unassembled WGS sequence"/>
</dbReference>
<evidence type="ECO:0000313" key="1">
    <source>
        <dbReference type="EMBL" id="PJC02152.1"/>
    </source>
</evidence>
<dbReference type="EMBL" id="PFSY01000044">
    <property type="protein sequence ID" value="PJC02152.1"/>
    <property type="molecule type" value="Genomic_DNA"/>
</dbReference>
<sequence>KLYFIANFTTIFDLSTTLNAIEPCGGGFTCTDEWGFAAECVPKPPVCATDAQCRSDDGIYEGYGNSADCGTDFDGTERCDCDSDAGCATGYRCFDTTEGNDVCMPR</sequence>
<dbReference type="AlphaFoldDB" id="A0A2M8DRY9"/>
<protein>
    <submittedName>
        <fullName evidence="1">Uncharacterized protein</fullName>
    </submittedName>
</protein>
<reference evidence="2" key="1">
    <citation type="submission" date="2017-09" db="EMBL/GenBank/DDBJ databases">
        <title>Depth-based differentiation of microbial function through sediment-hosted aquifers and enrichment of novel symbionts in the deep terrestrial subsurface.</title>
        <authorList>
            <person name="Probst A.J."/>
            <person name="Ladd B."/>
            <person name="Jarett J.K."/>
            <person name="Geller-Mcgrath D.E."/>
            <person name="Sieber C.M.K."/>
            <person name="Emerson J.B."/>
            <person name="Anantharaman K."/>
            <person name="Thomas B.C."/>
            <person name="Malmstrom R."/>
            <person name="Stieglmeier M."/>
            <person name="Klingl A."/>
            <person name="Woyke T."/>
            <person name="Ryan C.M."/>
            <person name="Banfield J.F."/>
        </authorList>
    </citation>
    <scope>NUCLEOTIDE SEQUENCE [LARGE SCALE GENOMIC DNA]</scope>
</reference>
<feature type="non-terminal residue" evidence="1">
    <location>
        <position position="1"/>
    </location>
</feature>
<comment type="caution">
    <text evidence="1">The sequence shown here is derived from an EMBL/GenBank/DDBJ whole genome shotgun (WGS) entry which is preliminary data.</text>
</comment>
<gene>
    <name evidence="1" type="ORF">CO073_00985</name>
</gene>
<accession>A0A2M8DRY9</accession>